<name>A0ABM0JKC6_APLCA</name>
<dbReference type="Pfam" id="PF13621">
    <property type="entry name" value="Cupin_8"/>
    <property type="match status" value="1"/>
</dbReference>
<keyword evidence="6" id="KW-1185">Reference proteome</keyword>
<accession>A0ABM0JKC6</accession>
<evidence type="ECO:0000259" key="5">
    <source>
        <dbReference type="PROSITE" id="PS51184"/>
    </source>
</evidence>
<dbReference type="SMART" id="SM00558">
    <property type="entry name" value="JmjC"/>
    <property type="match status" value="1"/>
</dbReference>
<protein>
    <submittedName>
        <fullName evidence="7">HSPB1-associated protein 1</fullName>
    </submittedName>
</protein>
<dbReference type="PANTHER" id="PTHR12461">
    <property type="entry name" value="HYPOXIA-INDUCIBLE FACTOR 1 ALPHA INHIBITOR-RELATED"/>
    <property type="match status" value="1"/>
</dbReference>
<feature type="compositionally biased region" description="Basic and acidic residues" evidence="4">
    <location>
        <begin position="658"/>
        <end position="669"/>
    </location>
</feature>
<evidence type="ECO:0000256" key="2">
    <source>
        <dbReference type="ARBA" id="ARBA00022490"/>
    </source>
</evidence>
<feature type="region of interest" description="Disordered" evidence="4">
    <location>
        <begin position="645"/>
        <end position="675"/>
    </location>
</feature>
<dbReference type="PANTHER" id="PTHR12461:SF43">
    <property type="entry name" value="HSPB1-ASSOCIATED PROTEIN 1"/>
    <property type="match status" value="1"/>
</dbReference>
<reference evidence="7" key="1">
    <citation type="submission" date="2025-08" db="UniProtKB">
        <authorList>
            <consortium name="RefSeq"/>
        </authorList>
    </citation>
    <scope>IDENTIFICATION</scope>
</reference>
<evidence type="ECO:0000256" key="3">
    <source>
        <dbReference type="ARBA" id="ARBA00037342"/>
    </source>
</evidence>
<dbReference type="RefSeq" id="XP_005095742.2">
    <property type="nucleotide sequence ID" value="XM_005095685.3"/>
</dbReference>
<feature type="compositionally biased region" description="Polar residues" evidence="4">
    <location>
        <begin position="569"/>
        <end position="583"/>
    </location>
</feature>
<feature type="region of interest" description="Disordered" evidence="4">
    <location>
        <begin position="569"/>
        <end position="594"/>
    </location>
</feature>
<sequence length="739" mass="83712">MVSEMSGFTMMDNPMVMSGFCDLWPSRHWTFESLSQLLGDTQFDCRISLKSCCRTMETECMHERVTVDQFHQWIRGRATESNLDQYPRTDFSCYIDYKYMKDVFSEHPQMFQQVVWKEFGLGNFDGKDSTIWLSSEGANTPGHQDTYGFNLVTQLVGRKLWILFPPEDTRYLYATRVPYEESSVFTQVNVRRPIVELNPEFQKSHPVVIVLHPGQTLYVPRHWWHYVESLDPAISVNVWVPVEEDRDSQLHEAVTRFCASSLIQCLDTGLDSNVRSSLLNPTETLYPADVNFGLLRTALLQAVSNNCVSAVTSPLQEDGHNPATTVLRNVAKTKSTKVEENMFSRNEVDVVTSQKSDVTEMESPRLNERLFSTDKVTPMIPVSKNEKEMESAEEANEKLCSRSHDVNEGESHFQSFVNTIKNYEISFCESPYGFGEKDHSLLLAKRTWGGSLQCSHSLSKQRKLSSEISRREKKDENDDNESRTGHSIRHPKLESETVLETSVRKGEDSCSDSRNEIQSSAPTGEHKRKIVSVKPCTFSSYLQFLDELCEYSKCRACRYHRIKHRATNDSGESGISDCVSSRQPESDTLPVQDSDVFSRPNMSFKCKMVATALSSSSLPCDTLSNTTLPTKTNDNIIETDTTPQSVNKVENSTGSLDVADKKSDNDVSDSKAGCSRTDERTFPLAADHIPDLNRLSDREIAESFLVSVLHPDIITEVVSRFKEQCTLCLKGKDKEEVDP</sequence>
<feature type="domain" description="JmjC" evidence="5">
    <location>
        <begin position="96"/>
        <end position="257"/>
    </location>
</feature>
<evidence type="ECO:0000256" key="4">
    <source>
        <dbReference type="SAM" id="MobiDB-lite"/>
    </source>
</evidence>
<proteinExistence type="predicted"/>
<dbReference type="Gene3D" id="2.60.120.650">
    <property type="entry name" value="Cupin"/>
    <property type="match status" value="1"/>
</dbReference>
<feature type="compositionally biased region" description="Basic and acidic residues" evidence="4">
    <location>
        <begin position="502"/>
        <end position="515"/>
    </location>
</feature>
<organism evidence="6 7">
    <name type="scientific">Aplysia californica</name>
    <name type="common">California sea hare</name>
    <dbReference type="NCBI Taxonomy" id="6500"/>
    <lineage>
        <taxon>Eukaryota</taxon>
        <taxon>Metazoa</taxon>
        <taxon>Spiralia</taxon>
        <taxon>Lophotrochozoa</taxon>
        <taxon>Mollusca</taxon>
        <taxon>Gastropoda</taxon>
        <taxon>Heterobranchia</taxon>
        <taxon>Euthyneura</taxon>
        <taxon>Tectipleura</taxon>
        <taxon>Aplysiida</taxon>
        <taxon>Aplysioidea</taxon>
        <taxon>Aplysiidae</taxon>
        <taxon>Aplysia</taxon>
    </lineage>
</organism>
<dbReference type="InterPro" id="IPR041667">
    <property type="entry name" value="Cupin_8"/>
</dbReference>
<evidence type="ECO:0000313" key="7">
    <source>
        <dbReference type="RefSeq" id="XP_005095742.2"/>
    </source>
</evidence>
<feature type="compositionally biased region" description="Basic and acidic residues" evidence="4">
    <location>
        <begin position="464"/>
        <end position="484"/>
    </location>
</feature>
<evidence type="ECO:0000256" key="1">
    <source>
        <dbReference type="ARBA" id="ARBA00004496"/>
    </source>
</evidence>
<keyword evidence="2" id="KW-0963">Cytoplasm</keyword>
<dbReference type="SUPFAM" id="SSF51197">
    <property type="entry name" value="Clavaminate synthase-like"/>
    <property type="match status" value="1"/>
</dbReference>
<comment type="subcellular location">
    <subcellularLocation>
        <location evidence="1">Cytoplasm</location>
    </subcellularLocation>
</comment>
<feature type="compositionally biased region" description="Polar residues" evidence="4">
    <location>
        <begin position="645"/>
        <end position="655"/>
    </location>
</feature>
<feature type="region of interest" description="Disordered" evidence="4">
    <location>
        <begin position="463"/>
        <end position="526"/>
    </location>
</feature>
<dbReference type="Proteomes" id="UP000694888">
    <property type="component" value="Unplaced"/>
</dbReference>
<comment type="function">
    <text evidence="3">May play a role in cellular stress response.</text>
</comment>
<dbReference type="PROSITE" id="PS51184">
    <property type="entry name" value="JMJC"/>
    <property type="match status" value="1"/>
</dbReference>
<evidence type="ECO:0000313" key="6">
    <source>
        <dbReference type="Proteomes" id="UP000694888"/>
    </source>
</evidence>
<gene>
    <name evidence="7" type="primary">LOC101853924</name>
</gene>
<dbReference type="GeneID" id="101853924"/>
<dbReference type="InterPro" id="IPR003347">
    <property type="entry name" value="JmjC_dom"/>
</dbReference>